<organism evidence="2 3">
    <name type="scientific">Stephania yunnanensis</name>
    <dbReference type="NCBI Taxonomy" id="152371"/>
    <lineage>
        <taxon>Eukaryota</taxon>
        <taxon>Viridiplantae</taxon>
        <taxon>Streptophyta</taxon>
        <taxon>Embryophyta</taxon>
        <taxon>Tracheophyta</taxon>
        <taxon>Spermatophyta</taxon>
        <taxon>Magnoliopsida</taxon>
        <taxon>Ranunculales</taxon>
        <taxon>Menispermaceae</taxon>
        <taxon>Menispermoideae</taxon>
        <taxon>Cissampelideae</taxon>
        <taxon>Stephania</taxon>
    </lineage>
</organism>
<accession>A0AAP0K138</accession>
<dbReference type="AlphaFoldDB" id="A0AAP0K138"/>
<evidence type="ECO:0000313" key="3">
    <source>
        <dbReference type="Proteomes" id="UP001420932"/>
    </source>
</evidence>
<sequence>MRGGWPKGASPHTAATGRDVLDNAPPTVPPGKPRGGGRCLHVTQGAQGLYLPRDARQFKLPVFRSRERDFFRATWEPRGGDPFVHKSHQQLFS</sequence>
<comment type="caution">
    <text evidence="2">The sequence shown here is derived from an EMBL/GenBank/DDBJ whole genome shotgun (WGS) entry which is preliminary data.</text>
</comment>
<proteinExistence type="predicted"/>
<evidence type="ECO:0000256" key="1">
    <source>
        <dbReference type="SAM" id="MobiDB-lite"/>
    </source>
</evidence>
<evidence type="ECO:0000313" key="2">
    <source>
        <dbReference type="EMBL" id="KAK9143193.1"/>
    </source>
</evidence>
<feature type="region of interest" description="Disordered" evidence="1">
    <location>
        <begin position="1"/>
        <end position="39"/>
    </location>
</feature>
<reference evidence="2 3" key="1">
    <citation type="submission" date="2024-01" db="EMBL/GenBank/DDBJ databases">
        <title>Genome assemblies of Stephania.</title>
        <authorList>
            <person name="Yang L."/>
        </authorList>
    </citation>
    <scope>NUCLEOTIDE SEQUENCE [LARGE SCALE GENOMIC DNA]</scope>
    <source>
        <strain evidence="2">YNDBR</strain>
        <tissue evidence="2">Leaf</tissue>
    </source>
</reference>
<protein>
    <submittedName>
        <fullName evidence="2">Uncharacterized protein</fullName>
    </submittedName>
</protein>
<dbReference type="Proteomes" id="UP001420932">
    <property type="component" value="Unassembled WGS sequence"/>
</dbReference>
<keyword evidence="3" id="KW-1185">Reference proteome</keyword>
<name>A0AAP0K138_9MAGN</name>
<gene>
    <name evidence="2" type="ORF">Syun_012593</name>
</gene>
<dbReference type="EMBL" id="JBBNAF010000005">
    <property type="protein sequence ID" value="KAK9143193.1"/>
    <property type="molecule type" value="Genomic_DNA"/>
</dbReference>